<dbReference type="PANTHER" id="PTHR11177">
    <property type="entry name" value="CHITINASE"/>
    <property type="match status" value="1"/>
</dbReference>
<dbReference type="Pfam" id="PF00704">
    <property type="entry name" value="Glyco_hydro_18"/>
    <property type="match status" value="1"/>
</dbReference>
<dbReference type="GO" id="GO:0008061">
    <property type="term" value="F:chitin binding"/>
    <property type="evidence" value="ECO:0007669"/>
    <property type="project" value="InterPro"/>
</dbReference>
<dbReference type="Gene3D" id="3.20.20.80">
    <property type="entry name" value="Glycosidases"/>
    <property type="match status" value="2"/>
</dbReference>
<keyword evidence="6" id="KW-0624">Polysaccharide degradation</keyword>
<dbReference type="STRING" id="230819.A0A5C3L990"/>
<evidence type="ECO:0000256" key="8">
    <source>
        <dbReference type="RuleBase" id="RU004453"/>
    </source>
</evidence>
<dbReference type="PROSITE" id="PS51910">
    <property type="entry name" value="GH18_2"/>
    <property type="match status" value="1"/>
</dbReference>
<comment type="similarity">
    <text evidence="8">Belongs to the glycosyl hydrolase 18 family.</text>
</comment>
<keyword evidence="13" id="KW-1185">Reference proteome</keyword>
<dbReference type="GO" id="GO:0005576">
    <property type="term" value="C:extracellular region"/>
    <property type="evidence" value="ECO:0007669"/>
    <property type="project" value="TreeGrafter"/>
</dbReference>
<evidence type="ECO:0000259" key="11">
    <source>
        <dbReference type="PROSITE" id="PS51910"/>
    </source>
</evidence>
<gene>
    <name evidence="12" type="ORF">FA15DRAFT_632432</name>
</gene>
<dbReference type="GO" id="GO:0000272">
    <property type="term" value="P:polysaccharide catabolic process"/>
    <property type="evidence" value="ECO:0007669"/>
    <property type="project" value="UniProtKB-KW"/>
</dbReference>
<dbReference type="PROSITE" id="PS01095">
    <property type="entry name" value="GH18_1"/>
    <property type="match status" value="1"/>
</dbReference>
<feature type="compositionally biased region" description="Polar residues" evidence="9">
    <location>
        <begin position="101"/>
        <end position="115"/>
    </location>
</feature>
<dbReference type="InterPro" id="IPR050314">
    <property type="entry name" value="Glycosyl_Hydrlase_18"/>
</dbReference>
<feature type="compositionally biased region" description="Basic and acidic residues" evidence="9">
    <location>
        <begin position="376"/>
        <end position="404"/>
    </location>
</feature>
<dbReference type="GO" id="GO:0006032">
    <property type="term" value="P:chitin catabolic process"/>
    <property type="evidence" value="ECO:0007669"/>
    <property type="project" value="UniProtKB-KW"/>
</dbReference>
<keyword evidence="3" id="KW-0146">Chitin degradation</keyword>
<evidence type="ECO:0000256" key="7">
    <source>
        <dbReference type="RuleBase" id="RU000489"/>
    </source>
</evidence>
<evidence type="ECO:0000313" key="12">
    <source>
        <dbReference type="EMBL" id="TFK29387.1"/>
    </source>
</evidence>
<accession>A0A5C3L990</accession>
<evidence type="ECO:0000256" key="9">
    <source>
        <dbReference type="SAM" id="MobiDB-lite"/>
    </source>
</evidence>
<dbReference type="EMBL" id="ML210150">
    <property type="protein sequence ID" value="TFK29387.1"/>
    <property type="molecule type" value="Genomic_DNA"/>
</dbReference>
<dbReference type="InterPro" id="IPR011583">
    <property type="entry name" value="Chitinase_II/V-like_cat"/>
</dbReference>
<proteinExistence type="inferred from homology"/>
<keyword evidence="4" id="KW-0119">Carbohydrate metabolism</keyword>
<feature type="region of interest" description="Disordered" evidence="9">
    <location>
        <begin position="376"/>
        <end position="433"/>
    </location>
</feature>
<feature type="compositionally biased region" description="Acidic residues" evidence="9">
    <location>
        <begin position="405"/>
        <end position="414"/>
    </location>
</feature>
<feature type="signal peptide" evidence="10">
    <location>
        <begin position="1"/>
        <end position="21"/>
    </location>
</feature>
<evidence type="ECO:0000256" key="6">
    <source>
        <dbReference type="ARBA" id="ARBA00023326"/>
    </source>
</evidence>
<evidence type="ECO:0000256" key="2">
    <source>
        <dbReference type="ARBA" id="ARBA00022801"/>
    </source>
</evidence>
<comment type="catalytic activity">
    <reaction evidence="1">
        <text>Random endo-hydrolysis of N-acetyl-beta-D-glucosaminide (1-&gt;4)-beta-linkages in chitin and chitodextrins.</text>
        <dbReference type="EC" id="3.2.1.14"/>
    </reaction>
</comment>
<feature type="chain" id="PRO_5022898926" evidence="10">
    <location>
        <begin position="22"/>
        <end position="543"/>
    </location>
</feature>
<sequence length="543" mass="59447">MIWTLIWIFLYLSLAVGWTSADHIPTRKHHKRLEVPFQIGTPVHAVPNVLPSPSAIAPSSSDSQLHLSPSVHPTDLPRPPPNLPVVLKGDSLQIQPPAPPQRSNAPGSNSQISNADIPQGPLVMGYYPDWAADTFPPEVLDFGRYDWIDFAFAVPNADFSLGWDSEDAPDILRRLVLASHAKRSKVKLSIGGWTGSKYFSPAVSTPESRQKFSNNILSTYSLYGLDGVDIDWEYPGHEGNSGNIYDSRDTRNLLAFLKVLRNTLPPSARISAAVQTFPFMDEDGEPLSDTSEFAAVLDWVLIMNYDTWGSSSSPGPNAPLYDACGNSTQPEASALSSYKAWTKSGFPPSQLVLGLPAYGYVQKSFAQRLRNRDYEHRGRHGYGGERHHSEHYGHAHSGSEHGLGDDPEDPDDDRGDGKGDMGGEPDIAPIQITEDENQIQFRDLVKQGALKRADPLPNETSPRYLGTGGFERIWDSCSETPFLRSAAAGQVVTYDDPESLVLKARFAKEAGMLGVNIFDVHGDTADYHLTDSARRGLGLVSGS</sequence>
<protein>
    <submittedName>
        <fullName evidence="12">Glycoside hydrolase</fullName>
    </submittedName>
</protein>
<evidence type="ECO:0000256" key="3">
    <source>
        <dbReference type="ARBA" id="ARBA00023024"/>
    </source>
</evidence>
<keyword evidence="10" id="KW-0732">Signal</keyword>
<feature type="region of interest" description="Disordered" evidence="9">
    <location>
        <begin position="50"/>
        <end position="115"/>
    </location>
</feature>
<dbReference type="SUPFAM" id="SSF51445">
    <property type="entry name" value="(Trans)glycosidases"/>
    <property type="match status" value="1"/>
</dbReference>
<evidence type="ECO:0000313" key="13">
    <source>
        <dbReference type="Proteomes" id="UP000307440"/>
    </source>
</evidence>
<dbReference type="Gene3D" id="3.10.50.10">
    <property type="match status" value="1"/>
</dbReference>
<dbReference type="GO" id="GO:0008843">
    <property type="term" value="F:endochitinase activity"/>
    <property type="evidence" value="ECO:0007669"/>
    <property type="project" value="UniProtKB-EC"/>
</dbReference>
<evidence type="ECO:0000256" key="4">
    <source>
        <dbReference type="ARBA" id="ARBA00023277"/>
    </source>
</evidence>
<evidence type="ECO:0000256" key="1">
    <source>
        <dbReference type="ARBA" id="ARBA00000822"/>
    </source>
</evidence>
<keyword evidence="5 7" id="KW-0326">Glycosidase</keyword>
<dbReference type="InterPro" id="IPR001223">
    <property type="entry name" value="Glyco_hydro18_cat"/>
</dbReference>
<dbReference type="OrthoDB" id="73875at2759"/>
<organism evidence="12 13">
    <name type="scientific">Coprinopsis marcescibilis</name>
    <name type="common">Agaric fungus</name>
    <name type="synonym">Psathyrella marcescibilis</name>
    <dbReference type="NCBI Taxonomy" id="230819"/>
    <lineage>
        <taxon>Eukaryota</taxon>
        <taxon>Fungi</taxon>
        <taxon>Dikarya</taxon>
        <taxon>Basidiomycota</taxon>
        <taxon>Agaricomycotina</taxon>
        <taxon>Agaricomycetes</taxon>
        <taxon>Agaricomycetidae</taxon>
        <taxon>Agaricales</taxon>
        <taxon>Agaricineae</taxon>
        <taxon>Psathyrellaceae</taxon>
        <taxon>Coprinopsis</taxon>
    </lineage>
</organism>
<dbReference type="Proteomes" id="UP000307440">
    <property type="component" value="Unassembled WGS sequence"/>
</dbReference>
<dbReference type="InterPro" id="IPR017853">
    <property type="entry name" value="GH"/>
</dbReference>
<feature type="domain" description="GH18" evidence="11">
    <location>
        <begin position="121"/>
        <end position="540"/>
    </location>
</feature>
<keyword evidence="2 7" id="KW-0378">Hydrolase</keyword>
<evidence type="ECO:0000256" key="5">
    <source>
        <dbReference type="ARBA" id="ARBA00023295"/>
    </source>
</evidence>
<dbReference type="AlphaFoldDB" id="A0A5C3L990"/>
<dbReference type="InterPro" id="IPR029070">
    <property type="entry name" value="Chitinase_insertion_sf"/>
</dbReference>
<dbReference type="SMART" id="SM00636">
    <property type="entry name" value="Glyco_18"/>
    <property type="match status" value="1"/>
</dbReference>
<evidence type="ECO:0000256" key="10">
    <source>
        <dbReference type="SAM" id="SignalP"/>
    </source>
</evidence>
<dbReference type="PANTHER" id="PTHR11177:SF392">
    <property type="entry name" value="HAP41P"/>
    <property type="match status" value="1"/>
</dbReference>
<name>A0A5C3L990_COPMA</name>
<reference evidence="12 13" key="1">
    <citation type="journal article" date="2019" name="Nat. Ecol. Evol.">
        <title>Megaphylogeny resolves global patterns of mushroom evolution.</title>
        <authorList>
            <person name="Varga T."/>
            <person name="Krizsan K."/>
            <person name="Foldi C."/>
            <person name="Dima B."/>
            <person name="Sanchez-Garcia M."/>
            <person name="Sanchez-Ramirez S."/>
            <person name="Szollosi G.J."/>
            <person name="Szarkandi J.G."/>
            <person name="Papp V."/>
            <person name="Albert L."/>
            <person name="Andreopoulos W."/>
            <person name="Angelini C."/>
            <person name="Antonin V."/>
            <person name="Barry K.W."/>
            <person name="Bougher N.L."/>
            <person name="Buchanan P."/>
            <person name="Buyck B."/>
            <person name="Bense V."/>
            <person name="Catcheside P."/>
            <person name="Chovatia M."/>
            <person name="Cooper J."/>
            <person name="Damon W."/>
            <person name="Desjardin D."/>
            <person name="Finy P."/>
            <person name="Geml J."/>
            <person name="Haridas S."/>
            <person name="Hughes K."/>
            <person name="Justo A."/>
            <person name="Karasinski D."/>
            <person name="Kautmanova I."/>
            <person name="Kiss B."/>
            <person name="Kocsube S."/>
            <person name="Kotiranta H."/>
            <person name="LaButti K.M."/>
            <person name="Lechner B.E."/>
            <person name="Liimatainen K."/>
            <person name="Lipzen A."/>
            <person name="Lukacs Z."/>
            <person name="Mihaltcheva S."/>
            <person name="Morgado L.N."/>
            <person name="Niskanen T."/>
            <person name="Noordeloos M.E."/>
            <person name="Ohm R.A."/>
            <person name="Ortiz-Santana B."/>
            <person name="Ovrebo C."/>
            <person name="Racz N."/>
            <person name="Riley R."/>
            <person name="Savchenko A."/>
            <person name="Shiryaev A."/>
            <person name="Soop K."/>
            <person name="Spirin V."/>
            <person name="Szebenyi C."/>
            <person name="Tomsovsky M."/>
            <person name="Tulloss R.E."/>
            <person name="Uehling J."/>
            <person name="Grigoriev I.V."/>
            <person name="Vagvolgyi C."/>
            <person name="Papp T."/>
            <person name="Martin F.M."/>
            <person name="Miettinen O."/>
            <person name="Hibbett D.S."/>
            <person name="Nagy L.G."/>
        </authorList>
    </citation>
    <scope>NUCLEOTIDE SEQUENCE [LARGE SCALE GENOMIC DNA]</scope>
    <source>
        <strain evidence="12 13">CBS 121175</strain>
    </source>
</reference>
<dbReference type="InterPro" id="IPR001579">
    <property type="entry name" value="Glyco_hydro_18_chit_AS"/>
</dbReference>
<feature type="compositionally biased region" description="Low complexity" evidence="9">
    <location>
        <begin position="51"/>
        <end position="74"/>
    </location>
</feature>